<dbReference type="InterPro" id="IPR036390">
    <property type="entry name" value="WH_DNA-bd_sf"/>
</dbReference>
<protein>
    <recommendedName>
        <fullName evidence="4">HTH arsR-type domain-containing protein</fullName>
    </recommendedName>
</protein>
<keyword evidence="1" id="KW-1133">Transmembrane helix</keyword>
<organism evidence="2 3">
    <name type="scientific">Candidatus Marsarchaeota G2 archaeon OSP_D</name>
    <dbReference type="NCBI Taxonomy" id="1978157"/>
    <lineage>
        <taxon>Archaea</taxon>
        <taxon>Candidatus Marsarchaeota</taxon>
        <taxon>Candidatus Marsarchaeota group 2</taxon>
    </lineage>
</organism>
<dbReference type="AlphaFoldDB" id="A0A2R6AUQ0"/>
<reference evidence="2 3" key="1">
    <citation type="submission" date="2017-04" db="EMBL/GenBank/DDBJ databases">
        <title>Novel microbial lineages endemic to geothermal iron-oxide mats fill important gaps in the evolutionary history of Archaea.</title>
        <authorList>
            <person name="Jay Z.J."/>
            <person name="Beam J.P."/>
            <person name="Dlakic M."/>
            <person name="Rusch D.B."/>
            <person name="Kozubal M.A."/>
            <person name="Inskeep W.P."/>
        </authorList>
    </citation>
    <scope>NUCLEOTIDE SEQUENCE [LARGE SCALE GENOMIC DNA]</scope>
    <source>
        <strain evidence="2">OSP_D</strain>
    </source>
</reference>
<evidence type="ECO:0000313" key="3">
    <source>
        <dbReference type="Proteomes" id="UP000240322"/>
    </source>
</evidence>
<dbReference type="InterPro" id="IPR011991">
    <property type="entry name" value="ArsR-like_HTH"/>
</dbReference>
<evidence type="ECO:0000256" key="1">
    <source>
        <dbReference type="SAM" id="Phobius"/>
    </source>
</evidence>
<comment type="caution">
    <text evidence="2">The sequence shown here is derived from an EMBL/GenBank/DDBJ whole genome shotgun (WGS) entry which is preliminary data.</text>
</comment>
<dbReference type="CDD" id="cd00090">
    <property type="entry name" value="HTH_ARSR"/>
    <property type="match status" value="1"/>
</dbReference>
<dbReference type="SUPFAM" id="SSF46785">
    <property type="entry name" value="Winged helix' DNA-binding domain"/>
    <property type="match status" value="1"/>
</dbReference>
<name>A0A2R6AUQ0_9ARCH</name>
<accession>A0A2R6AUQ0</accession>
<keyword evidence="1" id="KW-0472">Membrane</keyword>
<dbReference type="Proteomes" id="UP000240322">
    <property type="component" value="Unassembled WGS sequence"/>
</dbReference>
<evidence type="ECO:0008006" key="4">
    <source>
        <dbReference type="Google" id="ProtNLM"/>
    </source>
</evidence>
<keyword evidence="1" id="KW-0812">Transmembrane</keyword>
<feature type="transmembrane region" description="Helical" evidence="1">
    <location>
        <begin position="221"/>
        <end position="238"/>
    </location>
</feature>
<dbReference type="Gene3D" id="1.10.10.10">
    <property type="entry name" value="Winged helix-like DNA-binding domain superfamily/Winged helix DNA-binding domain"/>
    <property type="match status" value="1"/>
</dbReference>
<evidence type="ECO:0000313" key="2">
    <source>
        <dbReference type="EMBL" id="PSN90114.1"/>
    </source>
</evidence>
<dbReference type="InterPro" id="IPR036388">
    <property type="entry name" value="WH-like_DNA-bd_sf"/>
</dbReference>
<dbReference type="EMBL" id="NEXE01000074">
    <property type="protein sequence ID" value="PSN90114.1"/>
    <property type="molecule type" value="Genomic_DNA"/>
</dbReference>
<sequence>MGLADAESVDVICADSPKDVQRLKLIAEELDNDTGRDVYLAFYSGLETVSQVAEQLGLTMQLVSYHVEKLLLAGLIREKKGSVWMSVKGKSVKHYEPSKAALLILPSLQYLKKSKEMVASTRQSLLNALSRILPEVLLPVAAFFAVLYSPELTSAARVIATYIVGLGKTTTLAPNMKPEPPLPTTATNTTVPTASSSIVSSITANVQFVGASASHHTLDTIAIGLLAAFIVWLAVHIVRSKH</sequence>
<dbReference type="Pfam" id="PF12840">
    <property type="entry name" value="HTH_20"/>
    <property type="match status" value="1"/>
</dbReference>
<proteinExistence type="predicted"/>
<gene>
    <name evidence="2" type="ORF">B9Q03_07625</name>
</gene>